<feature type="domain" description="Acyl-CoA dehydrogenase/oxidase C-terminal" evidence="3">
    <location>
        <begin position="240"/>
        <end position="396"/>
    </location>
</feature>
<evidence type="ECO:0000259" key="3">
    <source>
        <dbReference type="Pfam" id="PF00441"/>
    </source>
</evidence>
<dbReference type="InterPro" id="IPR013786">
    <property type="entry name" value="AcylCoA_DH/ox_N"/>
</dbReference>
<dbReference type="RefSeq" id="WP_218477133.1">
    <property type="nucleotide sequence ID" value="NZ_BAABJN010000015.1"/>
</dbReference>
<dbReference type="Pfam" id="PF00441">
    <property type="entry name" value="Acyl-CoA_dh_1"/>
    <property type="match status" value="1"/>
</dbReference>
<dbReference type="InterPro" id="IPR006091">
    <property type="entry name" value="Acyl-CoA_Oxase/DH_mid-dom"/>
</dbReference>
<dbReference type="InterPro" id="IPR009075">
    <property type="entry name" value="AcylCo_DH/oxidase_C"/>
</dbReference>
<keyword evidence="7" id="KW-1185">Reference proteome</keyword>
<dbReference type="Proteomes" id="UP000694257">
    <property type="component" value="Chromosome"/>
</dbReference>
<dbReference type="InterPro" id="IPR052161">
    <property type="entry name" value="Mycobact_Acyl-CoA_DH"/>
</dbReference>
<dbReference type="PANTHER" id="PTHR43292:SF4">
    <property type="entry name" value="ACYL-COA DEHYDROGENASE FADE34"/>
    <property type="match status" value="1"/>
</dbReference>
<dbReference type="Pfam" id="PF02771">
    <property type="entry name" value="Acyl-CoA_dh_N"/>
    <property type="match status" value="1"/>
</dbReference>
<gene>
    <name evidence="6" type="ORF">KV110_16715</name>
</gene>
<protein>
    <submittedName>
        <fullName evidence="6">Acyl-CoA dehydrogenase family protein</fullName>
    </submittedName>
</protein>
<reference evidence="6 7" key="1">
    <citation type="submission" date="2021-07" db="EMBL/GenBank/DDBJ databases">
        <title>Whole Genome Sequence of Nocardia Iowensis.</title>
        <authorList>
            <person name="Lamm A."/>
            <person name="Collins-Fairclough A.M."/>
            <person name="Bunk B."/>
            <person name="Sproer C."/>
        </authorList>
    </citation>
    <scope>NUCLEOTIDE SEQUENCE [LARGE SCALE GENOMIC DNA]</scope>
    <source>
        <strain evidence="6 7">NRRL 5646</strain>
    </source>
</reference>
<name>A0ABX8RZY3_NOCIO</name>
<keyword evidence="1" id="KW-0285">Flavoprotein</keyword>
<dbReference type="Pfam" id="PF02770">
    <property type="entry name" value="Acyl-CoA_dh_M"/>
    <property type="match status" value="1"/>
</dbReference>
<sequence>MTNNTEELADFRREVTEWVRATLPQRWLAVIESGSVETDLALADPTAAAPWFVALTERGWTAPQWPREHGGAGLDAEHSDVVRTVLAQYRADLPVQHFVPITLVGPGIIAWGTDEQRRRYLPGIVSGTDMWCQLFSEPGAGSDLAALATRAIATDDGHWIVHGQKVWSSFADRSRYGLLLARTDPDRPKNAGITCFLLDMSSPGVAVRPLRQITGGEHFCEVFLDQVAVPDSARLGPVHEGWRVALSALNAERSGLSGGSDAGGVALGPVIELARRRGRWQVESERDRLVALIATERALALTNLRNRAAAPRSGTSAAGSITKLVQSELSQRIAEIRFELAGPQAAYWDEGEPGLVTEAGAEPIGDAAYGLLDSRRLTIAGGTSEIQRGIIAHRVLGLEREPDPDRGRPWRELRRG</sequence>
<evidence type="ECO:0000259" key="4">
    <source>
        <dbReference type="Pfam" id="PF02770"/>
    </source>
</evidence>
<evidence type="ECO:0000313" key="6">
    <source>
        <dbReference type="EMBL" id="QXN94542.1"/>
    </source>
</evidence>
<feature type="domain" description="Acyl-CoA dehydrogenase/oxidase N-terminal" evidence="5">
    <location>
        <begin position="5"/>
        <end position="127"/>
    </location>
</feature>
<evidence type="ECO:0000256" key="2">
    <source>
        <dbReference type="ARBA" id="ARBA00023002"/>
    </source>
</evidence>
<feature type="domain" description="Acyl-CoA oxidase/dehydrogenase middle" evidence="4">
    <location>
        <begin position="132"/>
        <end position="227"/>
    </location>
</feature>
<dbReference type="PANTHER" id="PTHR43292">
    <property type="entry name" value="ACYL-COA DEHYDROGENASE"/>
    <property type="match status" value="1"/>
</dbReference>
<evidence type="ECO:0000313" key="7">
    <source>
        <dbReference type="Proteomes" id="UP000694257"/>
    </source>
</evidence>
<evidence type="ECO:0000259" key="5">
    <source>
        <dbReference type="Pfam" id="PF02771"/>
    </source>
</evidence>
<dbReference type="EMBL" id="CP078145">
    <property type="protein sequence ID" value="QXN94542.1"/>
    <property type="molecule type" value="Genomic_DNA"/>
</dbReference>
<proteinExistence type="predicted"/>
<evidence type="ECO:0000256" key="1">
    <source>
        <dbReference type="ARBA" id="ARBA00022630"/>
    </source>
</evidence>
<accession>A0ABX8RZY3</accession>
<keyword evidence="2" id="KW-0560">Oxidoreductase</keyword>
<organism evidence="6 7">
    <name type="scientific">Nocardia iowensis</name>
    <dbReference type="NCBI Taxonomy" id="204891"/>
    <lineage>
        <taxon>Bacteria</taxon>
        <taxon>Bacillati</taxon>
        <taxon>Actinomycetota</taxon>
        <taxon>Actinomycetes</taxon>
        <taxon>Mycobacteriales</taxon>
        <taxon>Nocardiaceae</taxon>
        <taxon>Nocardia</taxon>
    </lineage>
</organism>